<evidence type="ECO:0000313" key="2">
    <source>
        <dbReference type="Proteomes" id="UP000288805"/>
    </source>
</evidence>
<dbReference type="InterPro" id="IPR043502">
    <property type="entry name" value="DNA/RNA_pol_sf"/>
</dbReference>
<evidence type="ECO:0008006" key="3">
    <source>
        <dbReference type="Google" id="ProtNLM"/>
    </source>
</evidence>
<accession>A0A438ISZ7</accession>
<comment type="caution">
    <text evidence="1">The sequence shown here is derived from an EMBL/GenBank/DDBJ whole genome shotgun (WGS) entry which is preliminary data.</text>
</comment>
<dbReference type="SUPFAM" id="SSF56672">
    <property type="entry name" value="DNA/RNA polymerases"/>
    <property type="match status" value="1"/>
</dbReference>
<dbReference type="Gene3D" id="3.10.10.10">
    <property type="entry name" value="HIV Type 1 Reverse Transcriptase, subunit A, domain 1"/>
    <property type="match status" value="1"/>
</dbReference>
<dbReference type="Proteomes" id="UP000288805">
    <property type="component" value="Unassembled WGS sequence"/>
</dbReference>
<reference evidence="1 2" key="1">
    <citation type="journal article" date="2018" name="PLoS Genet.">
        <title>Population sequencing reveals clonal diversity and ancestral inbreeding in the grapevine cultivar Chardonnay.</title>
        <authorList>
            <person name="Roach M.J."/>
            <person name="Johnson D.L."/>
            <person name="Bohlmann J."/>
            <person name="van Vuuren H.J."/>
            <person name="Jones S.J."/>
            <person name="Pretorius I.S."/>
            <person name="Schmidt S.A."/>
            <person name="Borneman A.R."/>
        </authorList>
    </citation>
    <scope>NUCLEOTIDE SEQUENCE [LARGE SCALE GENOMIC DNA]</scope>
    <source>
        <strain evidence="2">cv. Chardonnay</strain>
        <tissue evidence="1">Leaf</tissue>
    </source>
</reference>
<organism evidence="1 2">
    <name type="scientific">Vitis vinifera</name>
    <name type="common">Grape</name>
    <dbReference type="NCBI Taxonomy" id="29760"/>
    <lineage>
        <taxon>Eukaryota</taxon>
        <taxon>Viridiplantae</taxon>
        <taxon>Streptophyta</taxon>
        <taxon>Embryophyta</taxon>
        <taxon>Tracheophyta</taxon>
        <taxon>Spermatophyta</taxon>
        <taxon>Magnoliopsida</taxon>
        <taxon>eudicotyledons</taxon>
        <taxon>Gunneridae</taxon>
        <taxon>Pentapetalae</taxon>
        <taxon>rosids</taxon>
        <taxon>Vitales</taxon>
        <taxon>Vitaceae</taxon>
        <taxon>Viteae</taxon>
        <taxon>Vitis</taxon>
    </lineage>
</organism>
<dbReference type="PANTHER" id="PTHR48475:SF1">
    <property type="entry name" value="RNASE H TYPE-1 DOMAIN-CONTAINING PROTEIN"/>
    <property type="match status" value="1"/>
</dbReference>
<protein>
    <recommendedName>
        <fullName evidence="3">RNase H type-1 domain-containing protein</fullName>
    </recommendedName>
</protein>
<evidence type="ECO:0000313" key="1">
    <source>
        <dbReference type="EMBL" id="RVW99843.1"/>
    </source>
</evidence>
<dbReference type="Gene3D" id="1.10.340.70">
    <property type="match status" value="1"/>
</dbReference>
<gene>
    <name evidence="1" type="ORF">CK203_029221</name>
</gene>
<dbReference type="EMBL" id="QGNW01000085">
    <property type="protein sequence ID" value="RVW99843.1"/>
    <property type="molecule type" value="Genomic_DNA"/>
</dbReference>
<dbReference type="PANTHER" id="PTHR48475">
    <property type="entry name" value="RIBONUCLEASE H"/>
    <property type="match status" value="1"/>
</dbReference>
<sequence>MTLCFPDEIDDHGTFVKISDIVDGAGPHERDPDSPTPEITKDAIAVVDLIDGPVGLIEGVPHRQRVSPVVGDIEIVDFGTAYQPRELRIGSDLSIGERDSLIQLLRSYLDVFAWCYEDMPGLDPSIVKEEIQKQLSVGFLSVVEYPGVAGQCRPCSKKDCKVRVCVDFRDLNKASLKDDFSLPYIDMLVDSTAGHSMFVLYGRIFRVQSDLDGSKGHGEDVLHYRRLPGQTSVHQQIHCQIEDICEPIFRLLRRVNLLFGMINVSVHLRGSESTCCRPPVWTSYTRPSFTPILSVSDVALGCMLAQLDDSGKDRKSIRGTIVADHLASLPVSDGRAIDDDFPNEDVATVTSLRVGACTLMDRHPATNTLLSMSLYLGLETALELGIRQMEVFGDSNLVLRQFRANGRLEIAQNQFADALATLASMIAIPTDATVLPLLIESRSVPTYCCLIDDMETDDGLPWYHDIYHFLRLGIYPEAATAKDKRALRQLATRFVICGNTLYSDHLTGCYYCVWTAPLRSSDERGSCGSLRTTYGGHMLARKIMRTGYFWLTMETDCCQFVQRCPECQIHGDLIHVPPSELQSITSPSGWRSPRMRD</sequence>
<proteinExistence type="predicted"/>
<name>A0A438ISZ7_VITVI</name>
<dbReference type="AlphaFoldDB" id="A0A438ISZ7"/>